<evidence type="ECO:0000313" key="2">
    <source>
        <dbReference type="Proteomes" id="UP001239019"/>
    </source>
</evidence>
<dbReference type="RefSeq" id="WP_306727842.1">
    <property type="nucleotide sequence ID" value="NZ_JAVDDT010000003.1"/>
</dbReference>
<accession>A0ABU0W5P3</accession>
<sequence>MGGASTATAHGPNSVLYNPALASPRLRRYSTGITLATVGGSVADREEFIDAFDEFDDSNIVDRIEVDLRAFNDTFGMIRTRIDNDEYNTSDELQADIDLLSQDLNVVDMTREELKELVGNMSDKPVTFELRGSGAFGTRIGSWGTGLHYQSRAYGGGAFLLDDADFDLVDSVFGEAAGIVGCLEDAADGNGVDDQRLQECRDLDLPDEQTADNFLSEFQFQGAVLSEFGLTLARDFNVGGRTLAVGFTPKQVEVSTYDYIVRVQDEDDVDIEDREQTHSNVNLDLGFAMPITEQLRIGASIRNLLSQSYGTVEGNEIRLEPQVRVGVSYDRRFYTLAADLDLTENRPMGFGPETRFLALGGELHPLSWLHLRAGYRFNLASSDLIDDVASVGFGLSPGPLQFDVGVAGNDNEVAGYLQFGFVFGARHY</sequence>
<reference evidence="1 2" key="1">
    <citation type="submission" date="2023-08" db="EMBL/GenBank/DDBJ databases">
        <title>Whole-genome sequencing of halo(alkali)philic microorganisms from hypersaline lakes.</title>
        <authorList>
            <person name="Sorokin D.Y."/>
            <person name="Abbas B."/>
            <person name="Merkel A.Y."/>
        </authorList>
    </citation>
    <scope>NUCLEOTIDE SEQUENCE [LARGE SCALE GENOMIC DNA]</scope>
    <source>
        <strain evidence="1 2">AB-CW4</strain>
    </source>
</reference>
<proteinExistence type="predicted"/>
<evidence type="ECO:0000313" key="1">
    <source>
        <dbReference type="EMBL" id="MDQ2069341.1"/>
    </source>
</evidence>
<dbReference type="EMBL" id="JAVDDT010000003">
    <property type="protein sequence ID" value="MDQ2069341.1"/>
    <property type="molecule type" value="Genomic_DNA"/>
</dbReference>
<dbReference type="Proteomes" id="UP001239019">
    <property type="component" value="Unassembled WGS sequence"/>
</dbReference>
<keyword evidence="2" id="KW-1185">Reference proteome</keyword>
<gene>
    <name evidence="1" type="primary">traF</name>
    <name evidence="1" type="ORF">RBH19_05615</name>
</gene>
<protein>
    <submittedName>
        <fullName evidence="1">Conjugal transfer protein TraF</fullName>
    </submittedName>
</protein>
<organism evidence="1 2">
    <name type="scientific">Natronospira bacteriovora</name>
    <dbReference type="NCBI Taxonomy" id="3069753"/>
    <lineage>
        <taxon>Bacteria</taxon>
        <taxon>Pseudomonadati</taxon>
        <taxon>Pseudomonadota</taxon>
        <taxon>Gammaproteobacteria</taxon>
        <taxon>Natronospirales</taxon>
        <taxon>Natronospiraceae</taxon>
        <taxon>Natronospira</taxon>
    </lineage>
</organism>
<name>A0ABU0W5P3_9GAMM</name>
<dbReference type="Gene3D" id="2.40.160.60">
    <property type="entry name" value="Outer membrane protein transport protein (OMPP1/FadL/TodX)"/>
    <property type="match status" value="1"/>
</dbReference>
<dbReference type="InterPro" id="IPR032811">
    <property type="entry name" value="Put_conjugal_transfer"/>
</dbReference>
<comment type="caution">
    <text evidence="1">The sequence shown here is derived from an EMBL/GenBank/DDBJ whole genome shotgun (WGS) entry which is preliminary data.</text>
</comment>
<dbReference type="Pfam" id="PF13729">
    <property type="entry name" value="TraF_2"/>
    <property type="match status" value="1"/>
</dbReference>